<reference evidence="3" key="1">
    <citation type="submission" date="2023-08" db="EMBL/GenBank/DDBJ databases">
        <authorList>
            <person name="Alioto T."/>
            <person name="Alioto T."/>
            <person name="Gomez Garrido J."/>
        </authorList>
    </citation>
    <scope>NUCLEOTIDE SEQUENCE</scope>
</reference>
<sequence length="256" mass="27826">MNQQRCEGFWTNMVVQRPVMETNRAGNPIDDLSQVGLPALYPYLSEGVLEGRKAGAALMFSGVFLALLGIALTAMGWQYYKAKPEFEWIQLLGPVLISVGGTFVLTSVCKFPVLSCCRNMDEEAPIEPVTEQTSTGSSLSFISNPVLLHGSTTMLCLPPAYSFIAQEVQQGVEIQPGGSVSGVRAGSPPYDAMFSNSAFTAREEESQHHSPGRDNRPRIQGMDDDRRGGDEGSSSTSLHPPAYEDIFPSFNKHNST</sequence>
<evidence type="ECO:0000313" key="4">
    <source>
        <dbReference type="Proteomes" id="UP001178508"/>
    </source>
</evidence>
<proteinExistence type="predicted"/>
<evidence type="ECO:0000256" key="1">
    <source>
        <dbReference type="SAM" id="MobiDB-lite"/>
    </source>
</evidence>
<keyword evidence="4" id="KW-1185">Reference proteome</keyword>
<feature type="compositionally biased region" description="Basic and acidic residues" evidence="1">
    <location>
        <begin position="201"/>
        <end position="230"/>
    </location>
</feature>
<feature type="region of interest" description="Disordered" evidence="1">
    <location>
        <begin position="200"/>
        <end position="256"/>
    </location>
</feature>
<keyword evidence="2 3" id="KW-0812">Transmembrane</keyword>
<gene>
    <name evidence="3" type="ORF">XNOV1_A039752</name>
</gene>
<evidence type="ECO:0000256" key="2">
    <source>
        <dbReference type="SAM" id="Phobius"/>
    </source>
</evidence>
<dbReference type="Pfam" id="PF15029">
    <property type="entry name" value="TMEM174"/>
    <property type="match status" value="1"/>
</dbReference>
<evidence type="ECO:0000313" key="3">
    <source>
        <dbReference type="EMBL" id="CAJ1070362.1"/>
    </source>
</evidence>
<dbReference type="PANTHER" id="PTHR31020">
    <property type="entry name" value="TRANSMEMBRANE PROTEIN 174"/>
    <property type="match status" value="1"/>
</dbReference>
<feature type="transmembrane region" description="Helical" evidence="2">
    <location>
        <begin position="54"/>
        <end position="77"/>
    </location>
</feature>
<feature type="transmembrane region" description="Helical" evidence="2">
    <location>
        <begin position="89"/>
        <end position="108"/>
    </location>
</feature>
<dbReference type="PANTHER" id="PTHR31020:SF1">
    <property type="entry name" value="TRANSMEMBRANE PROTEIN 174"/>
    <property type="match status" value="1"/>
</dbReference>
<dbReference type="EMBL" id="OY660876">
    <property type="protein sequence ID" value="CAJ1070362.1"/>
    <property type="molecule type" value="Genomic_DNA"/>
</dbReference>
<keyword evidence="2" id="KW-1133">Transmembrane helix</keyword>
<protein>
    <submittedName>
        <fullName evidence="3">Transmembrane protein 174 isoform X1</fullName>
    </submittedName>
</protein>
<dbReference type="AlphaFoldDB" id="A0AAV1GA81"/>
<dbReference type="Proteomes" id="UP001178508">
    <property type="component" value="Chromosome 13"/>
</dbReference>
<dbReference type="InterPro" id="IPR027835">
    <property type="entry name" value="TMEM174"/>
</dbReference>
<keyword evidence="2" id="KW-0472">Membrane</keyword>
<name>A0AAV1GA81_XYRNO</name>
<organism evidence="3 4">
    <name type="scientific">Xyrichtys novacula</name>
    <name type="common">Pearly razorfish</name>
    <name type="synonym">Hemipteronotus novacula</name>
    <dbReference type="NCBI Taxonomy" id="13765"/>
    <lineage>
        <taxon>Eukaryota</taxon>
        <taxon>Metazoa</taxon>
        <taxon>Chordata</taxon>
        <taxon>Craniata</taxon>
        <taxon>Vertebrata</taxon>
        <taxon>Euteleostomi</taxon>
        <taxon>Actinopterygii</taxon>
        <taxon>Neopterygii</taxon>
        <taxon>Teleostei</taxon>
        <taxon>Neoteleostei</taxon>
        <taxon>Acanthomorphata</taxon>
        <taxon>Eupercaria</taxon>
        <taxon>Labriformes</taxon>
        <taxon>Labridae</taxon>
        <taxon>Xyrichtys</taxon>
    </lineage>
</organism>
<accession>A0AAV1GA81</accession>